<dbReference type="AlphaFoldDB" id="A0A0F2M3L1"/>
<dbReference type="VEuPathDB" id="FungiDB:SPSK_10030"/>
<proteinExistence type="predicted"/>
<dbReference type="Proteomes" id="UP000033710">
    <property type="component" value="Unassembled WGS sequence"/>
</dbReference>
<gene>
    <name evidence="1" type="ORF">SPSK_10030</name>
</gene>
<dbReference type="RefSeq" id="XP_016586959.1">
    <property type="nucleotide sequence ID" value="XM_016736592.1"/>
</dbReference>
<dbReference type="GeneID" id="27671869"/>
<reference evidence="1 2" key="2">
    <citation type="journal article" date="2015" name="Eukaryot. Cell">
        <title>Asexual propagation of a virulent clone complex in a human and feline outbreak of sporotrichosis.</title>
        <authorList>
            <person name="Teixeira Mde M."/>
            <person name="Rodrigues A.M."/>
            <person name="Tsui C.K."/>
            <person name="de Almeida L.G."/>
            <person name="Van Diepeningen A.D."/>
            <person name="van den Ende B.G."/>
            <person name="Fernandes G.F."/>
            <person name="Kano R."/>
            <person name="Hamelin R.C."/>
            <person name="Lopes-Bezerra L.M."/>
            <person name="Vasconcelos A.T."/>
            <person name="de Hoog S."/>
            <person name="de Camargo Z.P."/>
            <person name="Felipe M.S."/>
        </authorList>
    </citation>
    <scope>NUCLEOTIDE SEQUENCE [LARGE SCALE GENOMIC DNA]</scope>
    <source>
        <strain evidence="1 2">1099-18</strain>
    </source>
</reference>
<dbReference type="KEGG" id="ssck:SPSK_10030"/>
<sequence>MNKLVRSEESSMHVCNPSGNVGKLHSIRCIANICDTLAKWPGTSISFVDGGQLADNNLNMSENDWVRPQTIDPCKILRIERNGPTGGRQRRAVRLVPASTQSPPRHGLQRGGRSMDGVVGLALILTAAS</sequence>
<evidence type="ECO:0000313" key="1">
    <source>
        <dbReference type="EMBL" id="KJR84283.1"/>
    </source>
</evidence>
<name>A0A0F2M3L1_SPOSC</name>
<reference evidence="1 2" key="1">
    <citation type="journal article" date="2014" name="BMC Genomics">
        <title>Comparative genomics of the major fungal agents of human and animal Sporotrichosis: Sporothrix schenckii and Sporothrix brasiliensis.</title>
        <authorList>
            <person name="Teixeira M.M."/>
            <person name="de Almeida L.G."/>
            <person name="Kubitschek-Barreira P."/>
            <person name="Alves F.L."/>
            <person name="Kioshima E.S."/>
            <person name="Abadio A.K."/>
            <person name="Fernandes L."/>
            <person name="Derengowski L.S."/>
            <person name="Ferreira K.S."/>
            <person name="Souza R.C."/>
            <person name="Ruiz J.C."/>
            <person name="de Andrade N.C."/>
            <person name="Paes H.C."/>
            <person name="Nicola A.M."/>
            <person name="Albuquerque P."/>
            <person name="Gerber A.L."/>
            <person name="Martins V.P."/>
            <person name="Peconick L.D."/>
            <person name="Neto A.V."/>
            <person name="Chaucanez C.B."/>
            <person name="Silva P.A."/>
            <person name="Cunha O.L."/>
            <person name="de Oliveira F.F."/>
            <person name="dos Santos T.C."/>
            <person name="Barros A.L."/>
            <person name="Soares M.A."/>
            <person name="de Oliveira L.M."/>
            <person name="Marini M.M."/>
            <person name="Villalobos-Duno H."/>
            <person name="Cunha M.M."/>
            <person name="de Hoog S."/>
            <person name="da Silveira J.F."/>
            <person name="Henrissat B."/>
            <person name="Nino-Vega G.A."/>
            <person name="Cisalpino P.S."/>
            <person name="Mora-Montes H.M."/>
            <person name="Almeida S.R."/>
            <person name="Stajich J.E."/>
            <person name="Lopes-Bezerra L.M."/>
            <person name="Vasconcelos A.T."/>
            <person name="Felipe M.S."/>
        </authorList>
    </citation>
    <scope>NUCLEOTIDE SEQUENCE [LARGE SCALE GENOMIC DNA]</scope>
    <source>
        <strain evidence="1 2">1099-18</strain>
    </source>
</reference>
<evidence type="ECO:0000313" key="2">
    <source>
        <dbReference type="Proteomes" id="UP000033710"/>
    </source>
</evidence>
<protein>
    <submittedName>
        <fullName evidence="1">Uncharacterized protein</fullName>
    </submittedName>
</protein>
<comment type="caution">
    <text evidence="1">The sequence shown here is derived from an EMBL/GenBank/DDBJ whole genome shotgun (WGS) entry which is preliminary data.</text>
</comment>
<dbReference type="EMBL" id="AXCR01000007">
    <property type="protein sequence ID" value="KJR84283.1"/>
    <property type="molecule type" value="Genomic_DNA"/>
</dbReference>
<organism evidence="1 2">
    <name type="scientific">Sporothrix schenckii 1099-18</name>
    <dbReference type="NCBI Taxonomy" id="1397361"/>
    <lineage>
        <taxon>Eukaryota</taxon>
        <taxon>Fungi</taxon>
        <taxon>Dikarya</taxon>
        <taxon>Ascomycota</taxon>
        <taxon>Pezizomycotina</taxon>
        <taxon>Sordariomycetes</taxon>
        <taxon>Sordariomycetidae</taxon>
        <taxon>Ophiostomatales</taxon>
        <taxon>Ophiostomataceae</taxon>
        <taxon>Sporothrix</taxon>
    </lineage>
</organism>
<accession>A0A0F2M3L1</accession>